<dbReference type="Proteomes" id="UP000825729">
    <property type="component" value="Unassembled WGS sequence"/>
</dbReference>
<accession>A0AAV7DY27</accession>
<dbReference type="Pfam" id="PF01535">
    <property type="entry name" value="PPR"/>
    <property type="match status" value="4"/>
</dbReference>
<dbReference type="FunFam" id="1.25.40.10:FF:000090">
    <property type="entry name" value="Pentatricopeptide repeat-containing protein, chloroplastic"/>
    <property type="match status" value="1"/>
</dbReference>
<feature type="repeat" description="PPR" evidence="2">
    <location>
        <begin position="188"/>
        <end position="222"/>
    </location>
</feature>
<dbReference type="InterPro" id="IPR046960">
    <property type="entry name" value="PPR_At4g14850-like_plant"/>
</dbReference>
<comment type="caution">
    <text evidence="3">The sequence shown here is derived from an EMBL/GenBank/DDBJ whole genome shotgun (WGS) entry which is preliminary data.</text>
</comment>
<sequence>MRVAEVGAAAVNQILGFTPSLLGSLLSSYSKLGLYGNGRSVHSVILKRREWSSNGYLQNHLVNFYAKCEKLWCAHKLFDEISAKNTVTWTALISGYDQCGRCDKALELFSLMNSEDPLSSPNEYTYASVISACAAQNGLVHGRQVHSHALKRGLLTHLMVSNALLSLYMSQERVTEAKLIFQDIREPDEISWNSLISGLSQNGFFRATIEAFQTMRKKGKSVSTFALSSSISAWLQGEFGGRELHGIAIKTGLDVDCFTGSALILMYARTKHMDDGIKVFEILDCKDVASWNALIEGCGESDEGEQGLRVFCSFLESGLKGDEITMTTVLGICTKLVLPEFGKQVHALSSKAGLAGKTRLGNSMIDMYAKCGNIEDGVKIFHNLGKKSIVSWTALIGGFAYHGRVNEVLRLFEEMKINEVIPNRVSYTCALSACAHSGLVDYGMSLFNSMAIEPEEEHYTCMVHLLAGSGEFEKAEELIEMSPRIFKEHLWASFLVACKNSHNWTRGLEAAEKIIKHGLPRDASSLILLSHVFAAAGRWVEVEMLRSEIKQRGVKKEPGCSWIEVGNGVQNFGMDKQTEECRAIAC</sequence>
<dbReference type="PROSITE" id="PS51375">
    <property type="entry name" value="PPR"/>
    <property type="match status" value="4"/>
</dbReference>
<dbReference type="NCBIfam" id="TIGR00756">
    <property type="entry name" value="PPR"/>
    <property type="match status" value="4"/>
</dbReference>
<organism evidence="3 4">
    <name type="scientific">Aristolochia fimbriata</name>
    <name type="common">White veined hardy Dutchman's pipe vine</name>
    <dbReference type="NCBI Taxonomy" id="158543"/>
    <lineage>
        <taxon>Eukaryota</taxon>
        <taxon>Viridiplantae</taxon>
        <taxon>Streptophyta</taxon>
        <taxon>Embryophyta</taxon>
        <taxon>Tracheophyta</taxon>
        <taxon>Spermatophyta</taxon>
        <taxon>Magnoliopsida</taxon>
        <taxon>Magnoliidae</taxon>
        <taxon>Piperales</taxon>
        <taxon>Aristolochiaceae</taxon>
        <taxon>Aristolochia</taxon>
    </lineage>
</organism>
<dbReference type="PANTHER" id="PTHR24015:SF548">
    <property type="entry name" value="OS08G0340900 PROTEIN"/>
    <property type="match status" value="1"/>
</dbReference>
<dbReference type="EMBL" id="JAINDJ010000008">
    <property type="protein sequence ID" value="KAG9440417.1"/>
    <property type="molecule type" value="Genomic_DNA"/>
</dbReference>
<dbReference type="PANTHER" id="PTHR24015">
    <property type="entry name" value="OS07G0578800 PROTEIN-RELATED"/>
    <property type="match status" value="1"/>
</dbReference>
<keyword evidence="4" id="KW-1185">Reference proteome</keyword>
<dbReference type="Pfam" id="PF13041">
    <property type="entry name" value="PPR_2"/>
    <property type="match status" value="2"/>
</dbReference>
<dbReference type="Gene3D" id="1.25.40.10">
    <property type="entry name" value="Tetratricopeptide repeat domain"/>
    <property type="match status" value="4"/>
</dbReference>
<gene>
    <name evidence="3" type="ORF">H6P81_020582</name>
</gene>
<proteinExistence type="predicted"/>
<feature type="repeat" description="PPR" evidence="2">
    <location>
        <begin position="388"/>
        <end position="422"/>
    </location>
</feature>
<evidence type="ECO:0008006" key="5">
    <source>
        <dbReference type="Google" id="ProtNLM"/>
    </source>
</evidence>
<keyword evidence="1" id="KW-0677">Repeat</keyword>
<evidence type="ECO:0000313" key="3">
    <source>
        <dbReference type="EMBL" id="KAG9440417.1"/>
    </source>
</evidence>
<dbReference type="GO" id="GO:0003723">
    <property type="term" value="F:RNA binding"/>
    <property type="evidence" value="ECO:0007669"/>
    <property type="project" value="InterPro"/>
</dbReference>
<feature type="repeat" description="PPR" evidence="2">
    <location>
        <begin position="287"/>
        <end position="321"/>
    </location>
</feature>
<dbReference type="AlphaFoldDB" id="A0AAV7DY27"/>
<dbReference type="InterPro" id="IPR011990">
    <property type="entry name" value="TPR-like_helical_dom_sf"/>
</dbReference>
<dbReference type="GO" id="GO:0009451">
    <property type="term" value="P:RNA modification"/>
    <property type="evidence" value="ECO:0007669"/>
    <property type="project" value="InterPro"/>
</dbReference>
<name>A0AAV7DY27_ARIFI</name>
<dbReference type="InterPro" id="IPR046848">
    <property type="entry name" value="E_motif"/>
</dbReference>
<protein>
    <recommendedName>
        <fullName evidence="5">Pentatricopeptide repeat-containing protein</fullName>
    </recommendedName>
</protein>
<evidence type="ECO:0000256" key="1">
    <source>
        <dbReference type="ARBA" id="ARBA00022737"/>
    </source>
</evidence>
<evidence type="ECO:0000256" key="2">
    <source>
        <dbReference type="PROSITE-ProRule" id="PRU00708"/>
    </source>
</evidence>
<reference evidence="3 4" key="1">
    <citation type="submission" date="2021-07" db="EMBL/GenBank/DDBJ databases">
        <title>The Aristolochia fimbriata genome: insights into angiosperm evolution, floral development and chemical biosynthesis.</title>
        <authorList>
            <person name="Jiao Y."/>
        </authorList>
    </citation>
    <scope>NUCLEOTIDE SEQUENCE [LARGE SCALE GENOMIC DNA]</scope>
    <source>
        <strain evidence="3">IBCAS-2021</strain>
        <tissue evidence="3">Leaf</tissue>
    </source>
</reference>
<feature type="repeat" description="PPR" evidence="2">
    <location>
        <begin position="85"/>
        <end position="119"/>
    </location>
</feature>
<dbReference type="InterPro" id="IPR002885">
    <property type="entry name" value="PPR_rpt"/>
</dbReference>
<dbReference type="Pfam" id="PF20431">
    <property type="entry name" value="E_motif"/>
    <property type="match status" value="1"/>
</dbReference>
<evidence type="ECO:0000313" key="4">
    <source>
        <dbReference type="Proteomes" id="UP000825729"/>
    </source>
</evidence>